<dbReference type="PANTHER" id="PTHR21461">
    <property type="entry name" value="GLYCOSYLTRANSFERASE FAMILY 92 PROTEIN"/>
    <property type="match status" value="1"/>
</dbReference>
<accession>A0A6C0D912</accession>
<dbReference type="AlphaFoldDB" id="A0A6C0D912"/>
<sequence length="284" mass="33737">MIGPVIICIAKHEINYIEEFVKYHLALGFNKIYIYDNEDVPTYAELLKSYGESVIVNHLPGKNYPRLPQYEALQRFIDNYMLNPEITHVAHIDIDEFIVLHKHNNITDFIREFIHSDENPTIMCGGIAMNWRFFGSNGHNEYKNEPLTFRFTKRQESDNGHNSHVKTFFNKHFYTYHRNPHMIGVKDPNFPIKTTGGIVMNSPFNSDIDYSVVQLNHYKSKTWDEYKYIRSRGRADRYDNPYYDEGEDKLLEEFKMFDVNETEDLTAYNFYKNVLEKEIVKEEI</sequence>
<organism evidence="4">
    <name type="scientific">viral metagenome</name>
    <dbReference type="NCBI Taxonomy" id="1070528"/>
    <lineage>
        <taxon>unclassified sequences</taxon>
        <taxon>metagenomes</taxon>
        <taxon>organismal metagenomes</taxon>
    </lineage>
</organism>
<reference evidence="4" key="1">
    <citation type="journal article" date="2020" name="Nature">
        <title>Giant virus diversity and host interactions through global metagenomics.</title>
        <authorList>
            <person name="Schulz F."/>
            <person name="Roux S."/>
            <person name="Paez-Espino D."/>
            <person name="Jungbluth S."/>
            <person name="Walsh D.A."/>
            <person name="Denef V.J."/>
            <person name="McMahon K.D."/>
            <person name="Konstantinidis K.T."/>
            <person name="Eloe-Fadrosh E.A."/>
            <person name="Kyrpides N.C."/>
            <person name="Woyke T."/>
        </authorList>
    </citation>
    <scope>NUCLEOTIDE SEQUENCE</scope>
    <source>
        <strain evidence="4">GVMAG-M-3300023174-130</strain>
    </source>
</reference>
<keyword evidence="3" id="KW-0472">Membrane</keyword>
<dbReference type="GO" id="GO:0016020">
    <property type="term" value="C:membrane"/>
    <property type="evidence" value="ECO:0007669"/>
    <property type="project" value="UniProtKB-SubCell"/>
</dbReference>
<name>A0A6C0D912_9ZZZZ</name>
<protein>
    <recommendedName>
        <fullName evidence="5">Glycosyltransferase family 92 protein</fullName>
    </recommendedName>
</protein>
<evidence type="ECO:0000256" key="1">
    <source>
        <dbReference type="ARBA" id="ARBA00004167"/>
    </source>
</evidence>
<keyword evidence="3" id="KW-1133">Transmembrane helix</keyword>
<dbReference type="GO" id="GO:0016757">
    <property type="term" value="F:glycosyltransferase activity"/>
    <property type="evidence" value="ECO:0007669"/>
    <property type="project" value="TreeGrafter"/>
</dbReference>
<dbReference type="GO" id="GO:0005737">
    <property type="term" value="C:cytoplasm"/>
    <property type="evidence" value="ECO:0007669"/>
    <property type="project" value="TreeGrafter"/>
</dbReference>
<evidence type="ECO:0000256" key="3">
    <source>
        <dbReference type="ARBA" id="ARBA00022989"/>
    </source>
</evidence>
<proteinExistence type="predicted"/>
<evidence type="ECO:0000256" key="2">
    <source>
        <dbReference type="ARBA" id="ARBA00022692"/>
    </source>
</evidence>
<dbReference type="Pfam" id="PF13704">
    <property type="entry name" value="Glyco_tranf_2_4"/>
    <property type="match status" value="1"/>
</dbReference>
<evidence type="ECO:0008006" key="5">
    <source>
        <dbReference type="Google" id="ProtNLM"/>
    </source>
</evidence>
<evidence type="ECO:0000313" key="4">
    <source>
        <dbReference type="EMBL" id="QHT12820.1"/>
    </source>
</evidence>
<dbReference type="PANTHER" id="PTHR21461:SF69">
    <property type="entry name" value="GLYCOSYLTRANSFERASE FAMILY 92 PROTEIN"/>
    <property type="match status" value="1"/>
</dbReference>
<comment type="subcellular location">
    <subcellularLocation>
        <location evidence="1">Membrane</location>
        <topology evidence="1">Single-pass membrane protein</topology>
    </subcellularLocation>
</comment>
<dbReference type="EMBL" id="MN739551">
    <property type="protein sequence ID" value="QHT12820.1"/>
    <property type="molecule type" value="Genomic_DNA"/>
</dbReference>
<keyword evidence="2" id="KW-0812">Transmembrane</keyword>